<evidence type="ECO:0000313" key="1">
    <source>
        <dbReference type="EnsemblPlants" id="AVESA.00010b.r2.3CG0460020.1.CDS"/>
    </source>
</evidence>
<dbReference type="Proteomes" id="UP001732700">
    <property type="component" value="Chromosome 3C"/>
</dbReference>
<reference evidence="1" key="1">
    <citation type="submission" date="2021-05" db="EMBL/GenBank/DDBJ databases">
        <authorList>
            <person name="Scholz U."/>
            <person name="Mascher M."/>
            <person name="Fiebig A."/>
        </authorList>
    </citation>
    <scope>NUCLEOTIDE SEQUENCE [LARGE SCALE GENOMIC DNA]</scope>
</reference>
<protein>
    <submittedName>
        <fullName evidence="1">Uncharacterized protein</fullName>
    </submittedName>
</protein>
<sequence>MEIVAEMWKACMEKEKSTLCVGTTSNATNTNLYIMLPCRKRVFQSTPVHSLSIAAKLPLTIAYPSSPKATTAMAGRVALAAVLLCAAAAMAAAQSASNVRATYNYYNPKSINWDLYRASAYCSTWDGGRSFAWRSKYGWTAFCGPAGPRGQESCGKCLRVTNSGTGAQITVRIVDQCSNGGLDLDYDTVFSKIDTDGIGYQRGHLIVSYQFVNCGDNELVLERDEK</sequence>
<proteinExistence type="predicted"/>
<evidence type="ECO:0000313" key="2">
    <source>
        <dbReference type="Proteomes" id="UP001732700"/>
    </source>
</evidence>
<reference evidence="1" key="2">
    <citation type="submission" date="2025-09" db="UniProtKB">
        <authorList>
            <consortium name="EnsemblPlants"/>
        </authorList>
    </citation>
    <scope>IDENTIFICATION</scope>
</reference>
<keyword evidence="2" id="KW-1185">Reference proteome</keyword>
<name>A0ACD5VNP9_AVESA</name>
<organism evidence="1 2">
    <name type="scientific">Avena sativa</name>
    <name type="common">Oat</name>
    <dbReference type="NCBI Taxonomy" id="4498"/>
    <lineage>
        <taxon>Eukaryota</taxon>
        <taxon>Viridiplantae</taxon>
        <taxon>Streptophyta</taxon>
        <taxon>Embryophyta</taxon>
        <taxon>Tracheophyta</taxon>
        <taxon>Spermatophyta</taxon>
        <taxon>Magnoliopsida</taxon>
        <taxon>Liliopsida</taxon>
        <taxon>Poales</taxon>
        <taxon>Poaceae</taxon>
        <taxon>BOP clade</taxon>
        <taxon>Pooideae</taxon>
        <taxon>Poodae</taxon>
        <taxon>Poeae</taxon>
        <taxon>Poeae Chloroplast Group 1 (Aveneae type)</taxon>
        <taxon>Aveninae</taxon>
        <taxon>Avena</taxon>
    </lineage>
</organism>
<dbReference type="EnsemblPlants" id="AVESA.00010b.r2.3CG0460020.1">
    <property type="protein sequence ID" value="AVESA.00010b.r2.3CG0460020.1.CDS"/>
    <property type="gene ID" value="AVESA.00010b.r2.3CG0460020"/>
</dbReference>
<accession>A0ACD5VNP9</accession>